<keyword evidence="2" id="KW-1185">Reference proteome</keyword>
<name>A0AAD3DG65_9CHLO</name>
<feature type="non-terminal residue" evidence="1">
    <location>
        <position position="1"/>
    </location>
</feature>
<reference evidence="1 2" key="1">
    <citation type="journal article" date="2021" name="Sci. Rep.">
        <title>Genome sequencing of the multicellular alga Astrephomene provides insights into convergent evolution of germ-soma differentiation.</title>
        <authorList>
            <person name="Yamashita S."/>
            <person name="Yamamoto K."/>
            <person name="Matsuzaki R."/>
            <person name="Suzuki S."/>
            <person name="Yamaguchi H."/>
            <person name="Hirooka S."/>
            <person name="Minakuchi Y."/>
            <person name="Miyagishima S."/>
            <person name="Kawachi M."/>
            <person name="Toyoda A."/>
            <person name="Nozaki H."/>
        </authorList>
    </citation>
    <scope>NUCLEOTIDE SEQUENCE [LARGE SCALE GENOMIC DNA]</scope>
    <source>
        <strain evidence="1 2">NIES-4017</strain>
    </source>
</reference>
<protein>
    <submittedName>
        <fullName evidence="1">Uncharacterized protein</fullName>
    </submittedName>
</protein>
<evidence type="ECO:0000313" key="1">
    <source>
        <dbReference type="EMBL" id="GFR41216.1"/>
    </source>
</evidence>
<accession>A0AAD3DG65</accession>
<proteinExistence type="predicted"/>
<dbReference type="EMBL" id="BMAR01000001">
    <property type="protein sequence ID" value="GFR41216.1"/>
    <property type="molecule type" value="Genomic_DNA"/>
</dbReference>
<evidence type="ECO:0000313" key="2">
    <source>
        <dbReference type="Proteomes" id="UP001054857"/>
    </source>
</evidence>
<dbReference type="AlphaFoldDB" id="A0AAD3DG65"/>
<organism evidence="1 2">
    <name type="scientific">Astrephomene gubernaculifera</name>
    <dbReference type="NCBI Taxonomy" id="47775"/>
    <lineage>
        <taxon>Eukaryota</taxon>
        <taxon>Viridiplantae</taxon>
        <taxon>Chlorophyta</taxon>
        <taxon>core chlorophytes</taxon>
        <taxon>Chlorophyceae</taxon>
        <taxon>CS clade</taxon>
        <taxon>Chlamydomonadales</taxon>
        <taxon>Astrephomenaceae</taxon>
        <taxon>Astrephomene</taxon>
    </lineage>
</organism>
<sequence>DRPFPIILGSIMRVLTDQVFYPFEVTPLYLGDPARNTSASPALGAGFVEPLGFNSAPPDTRPVGGQAVGLQGAVNVTPSMLVPLSTFVGISSSFVAQGVRP</sequence>
<comment type="caution">
    <text evidence="1">The sequence shown here is derived from an EMBL/GenBank/DDBJ whole genome shotgun (WGS) entry which is preliminary data.</text>
</comment>
<dbReference type="Proteomes" id="UP001054857">
    <property type="component" value="Unassembled WGS sequence"/>
</dbReference>
<feature type="non-terminal residue" evidence="1">
    <location>
        <position position="101"/>
    </location>
</feature>
<gene>
    <name evidence="1" type="ORF">Agub_g1889</name>
</gene>